<dbReference type="EMBL" id="DVOE01000028">
    <property type="protein sequence ID" value="HIU98608.1"/>
    <property type="molecule type" value="Genomic_DNA"/>
</dbReference>
<organism evidence="2 3">
    <name type="scientific">Candidatus Limadaptatus stercoripullorum</name>
    <dbReference type="NCBI Taxonomy" id="2840846"/>
    <lineage>
        <taxon>Bacteria</taxon>
        <taxon>Bacillati</taxon>
        <taxon>Bacillota</taxon>
        <taxon>Clostridia</taxon>
        <taxon>Eubacteriales</taxon>
        <taxon>Candidatus Limadaptatus</taxon>
    </lineage>
</organism>
<name>A0A9D1N9K7_9FIRM</name>
<reference evidence="2" key="1">
    <citation type="submission" date="2020-10" db="EMBL/GenBank/DDBJ databases">
        <authorList>
            <person name="Gilroy R."/>
        </authorList>
    </citation>
    <scope>NUCLEOTIDE SEQUENCE</scope>
    <source>
        <strain evidence="2">10406</strain>
    </source>
</reference>
<feature type="region of interest" description="Disordered" evidence="1">
    <location>
        <begin position="51"/>
        <end position="108"/>
    </location>
</feature>
<evidence type="ECO:0000256" key="1">
    <source>
        <dbReference type="SAM" id="MobiDB-lite"/>
    </source>
</evidence>
<evidence type="ECO:0000313" key="3">
    <source>
        <dbReference type="Proteomes" id="UP000886857"/>
    </source>
</evidence>
<gene>
    <name evidence="2" type="ORF">IAC73_02045</name>
</gene>
<protein>
    <submittedName>
        <fullName evidence="2">Uncharacterized protein</fullName>
    </submittedName>
</protein>
<dbReference type="Proteomes" id="UP000886857">
    <property type="component" value="Unassembled WGS sequence"/>
</dbReference>
<proteinExistence type="predicted"/>
<evidence type="ECO:0000313" key="2">
    <source>
        <dbReference type="EMBL" id="HIU98608.1"/>
    </source>
</evidence>
<dbReference type="AlphaFoldDB" id="A0A9D1N9K7"/>
<comment type="caution">
    <text evidence="2">The sequence shown here is derived from an EMBL/GenBank/DDBJ whole genome shotgun (WGS) entry which is preliminary data.</text>
</comment>
<feature type="compositionally biased region" description="Low complexity" evidence="1">
    <location>
        <begin position="87"/>
        <end position="108"/>
    </location>
</feature>
<sequence>MLSAGLSRPNFVLSRPSAAAMRESSFFAGARPAASPAAKSAAAHKAGAPEVKRCAWTSNSPPAAVTPAKSSTAPVAPSRLPTAREGSAAAAPSASAPAAAANSAAGVI</sequence>
<reference evidence="2" key="2">
    <citation type="journal article" date="2021" name="PeerJ">
        <title>Extensive microbial diversity within the chicken gut microbiome revealed by metagenomics and culture.</title>
        <authorList>
            <person name="Gilroy R."/>
            <person name="Ravi A."/>
            <person name="Getino M."/>
            <person name="Pursley I."/>
            <person name="Horton D.L."/>
            <person name="Alikhan N.F."/>
            <person name="Baker D."/>
            <person name="Gharbi K."/>
            <person name="Hall N."/>
            <person name="Watson M."/>
            <person name="Adriaenssens E.M."/>
            <person name="Foster-Nyarko E."/>
            <person name="Jarju S."/>
            <person name="Secka A."/>
            <person name="Antonio M."/>
            <person name="Oren A."/>
            <person name="Chaudhuri R.R."/>
            <person name="La Ragione R."/>
            <person name="Hildebrand F."/>
            <person name="Pallen M.J."/>
        </authorList>
    </citation>
    <scope>NUCLEOTIDE SEQUENCE</scope>
    <source>
        <strain evidence="2">10406</strain>
    </source>
</reference>
<accession>A0A9D1N9K7</accession>